<organism evidence="1 2">
    <name type="scientific">Anaeromonas frigoriresistens</name>
    <dbReference type="NCBI Taxonomy" id="2683708"/>
    <lineage>
        <taxon>Bacteria</taxon>
        <taxon>Bacillati</taxon>
        <taxon>Bacillota</taxon>
        <taxon>Tissierellia</taxon>
        <taxon>Tissierellales</taxon>
        <taxon>Thermohalobacteraceae</taxon>
        <taxon>Anaeromonas</taxon>
    </lineage>
</organism>
<keyword evidence="2" id="KW-1185">Reference proteome</keyword>
<protein>
    <recommendedName>
        <fullName evidence="3">DUF2007 domain-containing protein</fullName>
    </recommendedName>
</protein>
<accession>A0A942Z7G2</accession>
<reference evidence="1" key="1">
    <citation type="submission" date="2019-12" db="EMBL/GenBank/DDBJ databases">
        <title>Clostridiaceae gen. nov. sp. nov., isolated from sediment in Xinjiang, China.</title>
        <authorList>
            <person name="Zhang R."/>
        </authorList>
    </citation>
    <scope>NUCLEOTIDE SEQUENCE</scope>
    <source>
        <strain evidence="1">D2Q-11</strain>
    </source>
</reference>
<sequence length="98" mass="11603">MEDSVFLMKVSDDDAAEDVEELLRDNDIIVSRKYKDTEDYLQIYRAMTIYGVELYVNQKDLNKSKKLLNMNKNDIKNKIEKKTVTKNKIIKLVPFLNR</sequence>
<dbReference type="RefSeq" id="WP_203364763.1">
    <property type="nucleotide sequence ID" value="NZ_WSFT01000001.1"/>
</dbReference>
<dbReference type="EMBL" id="WSFT01000001">
    <property type="protein sequence ID" value="MBS4536829.1"/>
    <property type="molecule type" value="Genomic_DNA"/>
</dbReference>
<name>A0A942Z7G2_9FIRM</name>
<evidence type="ECO:0000313" key="1">
    <source>
        <dbReference type="EMBL" id="MBS4536829.1"/>
    </source>
</evidence>
<comment type="caution">
    <text evidence="1">The sequence shown here is derived from an EMBL/GenBank/DDBJ whole genome shotgun (WGS) entry which is preliminary data.</text>
</comment>
<evidence type="ECO:0008006" key="3">
    <source>
        <dbReference type="Google" id="ProtNLM"/>
    </source>
</evidence>
<dbReference type="AlphaFoldDB" id="A0A942Z7G2"/>
<proteinExistence type="predicted"/>
<evidence type="ECO:0000313" key="2">
    <source>
        <dbReference type="Proteomes" id="UP000724672"/>
    </source>
</evidence>
<dbReference type="Proteomes" id="UP000724672">
    <property type="component" value="Unassembled WGS sequence"/>
</dbReference>
<gene>
    <name evidence="1" type="ORF">GOQ27_00045</name>
</gene>